<dbReference type="HAMAP" id="MF_01576">
    <property type="entry name" value="THF_DHG_CYH"/>
    <property type="match status" value="1"/>
</dbReference>
<keyword evidence="11" id="KW-1185">Reference proteome</keyword>
<dbReference type="EMBL" id="VSRR010010426">
    <property type="protein sequence ID" value="MPC51807.1"/>
    <property type="molecule type" value="Genomic_DNA"/>
</dbReference>
<dbReference type="GO" id="GO:0035999">
    <property type="term" value="P:tetrahydrofolate interconversion"/>
    <property type="evidence" value="ECO:0007669"/>
    <property type="project" value="TreeGrafter"/>
</dbReference>
<comment type="subunit">
    <text evidence="1">Homodimer.</text>
</comment>
<dbReference type="GO" id="GO:0005829">
    <property type="term" value="C:cytosol"/>
    <property type="evidence" value="ECO:0007669"/>
    <property type="project" value="TreeGrafter"/>
</dbReference>
<evidence type="ECO:0000259" key="9">
    <source>
        <dbReference type="Pfam" id="PF02882"/>
    </source>
</evidence>
<keyword evidence="6" id="KW-0511">Multifunctional enzyme</keyword>
<dbReference type="AlphaFoldDB" id="A0A5B7G2M8"/>
<sequence length="353" mass="37680">MIPPAVGARVAMQGGRGVMGVLHLARGAAACPSPRRHLHLTQHRHRAVLIDGKKVAAEIHKELAQEAQSLVGSRGRTPHLVLVRVGSDPASGSYVRNKTKAADKIGIQSTIHHLPEDTSQSSLLALVHQLNNDDDVDGILVQLPLPDHMEEKVVCNSVTPQKDVDGFHVINVGRFCVDMNSMAPCTPLGVMELIRRYGEWAVHGIETFGKNAVVCGRSKNVGMPIAMLLHGDGVRPDGEMGGLDATTTICHRYTPPEQLRAFVASADILVTAAGLPGLITGDMIKPGCAIIDVGINRIIDPNTGKPKLVGDCHFDSCVEKASYITPVPGGVGPMTVAMLMRNTIVAAKRSIKY</sequence>
<evidence type="ECO:0000256" key="2">
    <source>
        <dbReference type="ARBA" id="ARBA00012776"/>
    </source>
</evidence>
<dbReference type="InterPro" id="IPR046346">
    <property type="entry name" value="Aminoacid_DH-like_N_sf"/>
</dbReference>
<dbReference type="InterPro" id="IPR036291">
    <property type="entry name" value="NAD(P)-bd_dom_sf"/>
</dbReference>
<gene>
    <name evidence="10" type="primary">Mthfd2</name>
    <name evidence="10" type="ORF">E2C01_045661</name>
</gene>
<reference evidence="10 11" key="1">
    <citation type="submission" date="2019-05" db="EMBL/GenBank/DDBJ databases">
        <title>Another draft genome of Portunus trituberculatus and its Hox gene families provides insights of decapod evolution.</title>
        <authorList>
            <person name="Jeong J.-H."/>
            <person name="Song I."/>
            <person name="Kim S."/>
            <person name="Choi T."/>
            <person name="Kim D."/>
            <person name="Ryu S."/>
            <person name="Kim W."/>
        </authorList>
    </citation>
    <scope>NUCLEOTIDE SEQUENCE [LARGE SCALE GENOMIC DNA]</scope>
    <source>
        <tissue evidence="10">Muscle</tissue>
    </source>
</reference>
<evidence type="ECO:0000256" key="4">
    <source>
        <dbReference type="ARBA" id="ARBA00022801"/>
    </source>
</evidence>
<dbReference type="EC" id="3.5.4.9" evidence="2"/>
<dbReference type="CDD" id="cd01080">
    <property type="entry name" value="NAD_bind_m-THF_DH_Cyclohyd"/>
    <property type="match status" value="1"/>
</dbReference>
<dbReference type="GO" id="GO:0004488">
    <property type="term" value="F:methylenetetrahydrofolate dehydrogenase (NADP+) activity"/>
    <property type="evidence" value="ECO:0007669"/>
    <property type="project" value="InterPro"/>
</dbReference>
<keyword evidence="5" id="KW-0560">Oxidoreductase</keyword>
<evidence type="ECO:0000256" key="5">
    <source>
        <dbReference type="ARBA" id="ARBA00023002"/>
    </source>
</evidence>
<dbReference type="InterPro" id="IPR020867">
    <property type="entry name" value="THF_DH/CycHdrlase_CS"/>
</dbReference>
<evidence type="ECO:0000256" key="7">
    <source>
        <dbReference type="ARBA" id="ARBA00036357"/>
    </source>
</evidence>
<dbReference type="SUPFAM" id="SSF51735">
    <property type="entry name" value="NAD(P)-binding Rossmann-fold domains"/>
    <property type="match status" value="1"/>
</dbReference>
<proteinExistence type="inferred from homology"/>
<keyword evidence="4 10" id="KW-0378">Hydrolase</keyword>
<dbReference type="Pfam" id="PF00763">
    <property type="entry name" value="THF_DHG_CYH"/>
    <property type="match status" value="1"/>
</dbReference>
<protein>
    <recommendedName>
        <fullName evidence="2">methenyltetrahydrofolate cyclohydrolase</fullName>
        <ecNumber evidence="2">3.5.4.9</ecNumber>
    </recommendedName>
</protein>
<evidence type="ECO:0000256" key="6">
    <source>
        <dbReference type="ARBA" id="ARBA00023268"/>
    </source>
</evidence>
<dbReference type="GO" id="GO:0004477">
    <property type="term" value="F:methenyltetrahydrofolate cyclohydrolase activity"/>
    <property type="evidence" value="ECO:0007669"/>
    <property type="project" value="UniProtKB-EC"/>
</dbReference>
<comment type="caution">
    <text evidence="10">The sequence shown here is derived from an EMBL/GenBank/DDBJ whole genome shotgun (WGS) entry which is preliminary data.</text>
</comment>
<dbReference type="PANTHER" id="PTHR48099">
    <property type="entry name" value="C-1-TETRAHYDROFOLATE SYNTHASE, CYTOPLASMIC-RELATED"/>
    <property type="match status" value="1"/>
</dbReference>
<dbReference type="InterPro" id="IPR020631">
    <property type="entry name" value="THF_DH/CycHdrlase_NAD-bd_dom"/>
</dbReference>
<evidence type="ECO:0000313" key="11">
    <source>
        <dbReference type="Proteomes" id="UP000324222"/>
    </source>
</evidence>
<organism evidence="10 11">
    <name type="scientific">Portunus trituberculatus</name>
    <name type="common">Swimming crab</name>
    <name type="synonym">Neptunus trituberculatus</name>
    <dbReference type="NCBI Taxonomy" id="210409"/>
    <lineage>
        <taxon>Eukaryota</taxon>
        <taxon>Metazoa</taxon>
        <taxon>Ecdysozoa</taxon>
        <taxon>Arthropoda</taxon>
        <taxon>Crustacea</taxon>
        <taxon>Multicrustacea</taxon>
        <taxon>Malacostraca</taxon>
        <taxon>Eumalacostraca</taxon>
        <taxon>Eucarida</taxon>
        <taxon>Decapoda</taxon>
        <taxon>Pleocyemata</taxon>
        <taxon>Brachyura</taxon>
        <taxon>Eubrachyura</taxon>
        <taxon>Portunoidea</taxon>
        <taxon>Portunidae</taxon>
        <taxon>Portuninae</taxon>
        <taxon>Portunus</taxon>
    </lineage>
</organism>
<evidence type="ECO:0000256" key="1">
    <source>
        <dbReference type="ARBA" id="ARBA00011738"/>
    </source>
</evidence>
<evidence type="ECO:0000256" key="3">
    <source>
        <dbReference type="ARBA" id="ARBA00022563"/>
    </source>
</evidence>
<dbReference type="Gene3D" id="3.40.50.720">
    <property type="entry name" value="NAD(P)-binding Rossmann-like Domain"/>
    <property type="match status" value="1"/>
</dbReference>
<dbReference type="Pfam" id="PF02882">
    <property type="entry name" value="THF_DHG_CYH_C"/>
    <property type="match status" value="1"/>
</dbReference>
<dbReference type="PROSITE" id="PS00766">
    <property type="entry name" value="THF_DHG_CYH_1"/>
    <property type="match status" value="1"/>
</dbReference>
<dbReference type="PANTHER" id="PTHR48099:SF11">
    <property type="entry name" value="BIFUNCTIONAL METHYLENETETRAHYDROFOLATE DEHYDROGENASE_CYCLOHYDROLASE, MITOCHONDRIAL"/>
    <property type="match status" value="1"/>
</dbReference>
<dbReference type="PRINTS" id="PR00085">
    <property type="entry name" value="THFDHDRGNASE"/>
</dbReference>
<dbReference type="Gene3D" id="3.40.50.10860">
    <property type="entry name" value="Leucine Dehydrogenase, chain A, domain 1"/>
    <property type="match status" value="1"/>
</dbReference>
<dbReference type="OrthoDB" id="5126881at2759"/>
<dbReference type="Proteomes" id="UP000324222">
    <property type="component" value="Unassembled WGS sequence"/>
</dbReference>
<name>A0A5B7G2M8_PORTR</name>
<evidence type="ECO:0000259" key="8">
    <source>
        <dbReference type="Pfam" id="PF00763"/>
    </source>
</evidence>
<dbReference type="InterPro" id="IPR000672">
    <property type="entry name" value="THF_DH/CycHdrlase"/>
</dbReference>
<dbReference type="InterPro" id="IPR020630">
    <property type="entry name" value="THF_DH/CycHdrlase_cat_dom"/>
</dbReference>
<accession>A0A5B7G2M8</accession>
<feature type="domain" description="Tetrahydrofolate dehydrogenase/cyclohydrolase NAD(P)-binding" evidence="9">
    <location>
        <begin position="184"/>
        <end position="350"/>
    </location>
</feature>
<dbReference type="FunFam" id="3.40.50.720:FF:000070">
    <property type="entry name" value="probable bifunctional methylenetetrahydrofolate dehydrogenase/cyclohydrolase 2"/>
    <property type="match status" value="1"/>
</dbReference>
<feature type="domain" description="Tetrahydrofolate dehydrogenase/cyclohydrolase catalytic" evidence="8">
    <location>
        <begin position="50"/>
        <end position="165"/>
    </location>
</feature>
<dbReference type="SUPFAM" id="SSF53223">
    <property type="entry name" value="Aminoacid dehydrogenase-like, N-terminal domain"/>
    <property type="match status" value="1"/>
</dbReference>
<evidence type="ECO:0000313" key="10">
    <source>
        <dbReference type="EMBL" id="MPC51807.1"/>
    </source>
</evidence>
<keyword evidence="3" id="KW-0554">One-carbon metabolism</keyword>
<dbReference type="FunFam" id="3.40.50.10860:FF:000005">
    <property type="entry name" value="C-1-tetrahydrofolate synthase, cytoplasmic, putative"/>
    <property type="match status" value="1"/>
</dbReference>
<dbReference type="PROSITE" id="PS00767">
    <property type="entry name" value="THF_DHG_CYH_2"/>
    <property type="match status" value="1"/>
</dbReference>
<comment type="catalytic activity">
    <reaction evidence="7">
        <text>(6R)-5,10-methenyltetrahydrofolate + H2O = (6R)-10-formyltetrahydrofolate + H(+)</text>
        <dbReference type="Rhea" id="RHEA:23700"/>
        <dbReference type="ChEBI" id="CHEBI:15377"/>
        <dbReference type="ChEBI" id="CHEBI:15378"/>
        <dbReference type="ChEBI" id="CHEBI:57455"/>
        <dbReference type="ChEBI" id="CHEBI:195366"/>
        <dbReference type="EC" id="3.5.4.9"/>
    </reaction>
</comment>